<dbReference type="GO" id="GO:0004197">
    <property type="term" value="F:cysteine-type endopeptidase activity"/>
    <property type="evidence" value="ECO:0007669"/>
    <property type="project" value="InterPro"/>
</dbReference>
<keyword evidence="3" id="KW-0053">Apoptosis</keyword>
<dbReference type="InterPro" id="IPR001309">
    <property type="entry name" value="Pept_C14_p20"/>
</dbReference>
<dbReference type="AlphaFoldDB" id="A0AA88XVJ1"/>
<dbReference type="CDD" id="cd00032">
    <property type="entry name" value="CASc"/>
    <property type="match status" value="1"/>
</dbReference>
<dbReference type="InterPro" id="IPR016129">
    <property type="entry name" value="Caspase_his_AS"/>
</dbReference>
<dbReference type="GO" id="GO:0043067">
    <property type="term" value="P:regulation of programmed cell death"/>
    <property type="evidence" value="ECO:0007669"/>
    <property type="project" value="UniProtKB-ARBA"/>
</dbReference>
<dbReference type="InterPro" id="IPR002138">
    <property type="entry name" value="Pept_C14_p10"/>
</dbReference>
<keyword evidence="6" id="KW-0865">Zymogen</keyword>
<evidence type="ECO:0000256" key="2">
    <source>
        <dbReference type="ARBA" id="ARBA00022670"/>
    </source>
</evidence>
<comment type="similarity">
    <text evidence="1 7">Belongs to the peptidase C14A family.</text>
</comment>
<name>A0AA88XVJ1_PINIB</name>
<dbReference type="SMART" id="SM00115">
    <property type="entry name" value="CASc"/>
    <property type="match status" value="1"/>
</dbReference>
<dbReference type="SUPFAM" id="SSF52129">
    <property type="entry name" value="Caspase-like"/>
    <property type="match status" value="1"/>
</dbReference>
<dbReference type="PANTHER" id="PTHR48169">
    <property type="entry name" value="DED DOMAIN-CONTAINING PROTEIN"/>
    <property type="match status" value="1"/>
</dbReference>
<dbReference type="GO" id="GO:0051604">
    <property type="term" value="P:protein maturation"/>
    <property type="evidence" value="ECO:0007669"/>
    <property type="project" value="UniProtKB-ARBA"/>
</dbReference>
<dbReference type="EMBL" id="VSWD01000009">
    <property type="protein sequence ID" value="KAK3092653.1"/>
    <property type="molecule type" value="Genomic_DNA"/>
</dbReference>
<proteinExistence type="inferred from homology"/>
<evidence type="ECO:0000256" key="3">
    <source>
        <dbReference type="ARBA" id="ARBA00022703"/>
    </source>
</evidence>
<dbReference type="Proteomes" id="UP001186944">
    <property type="component" value="Unassembled WGS sequence"/>
</dbReference>
<protein>
    <submittedName>
        <fullName evidence="10">Uncharacterized protein</fullName>
    </submittedName>
</protein>
<evidence type="ECO:0000313" key="11">
    <source>
        <dbReference type="Proteomes" id="UP001186944"/>
    </source>
</evidence>
<dbReference type="GO" id="GO:0006508">
    <property type="term" value="P:proteolysis"/>
    <property type="evidence" value="ECO:0007669"/>
    <property type="project" value="UniProtKB-KW"/>
</dbReference>
<keyword evidence="5" id="KW-0788">Thiol protease</keyword>
<dbReference type="GO" id="GO:0006915">
    <property type="term" value="P:apoptotic process"/>
    <property type="evidence" value="ECO:0007669"/>
    <property type="project" value="UniProtKB-KW"/>
</dbReference>
<sequence>LKRLWTSLHFKTEVFQNLNKEDMEKALMSLARESHEEYDCLVVCLLSHGDLGKVYGADSELLDIHEVQSYFYADKCPSLAGKPKLFFIQACQGPEKQTGLNVETDGGILEGWEADGPGKKETIIHNRADFLSGFSTTPGDMSVRLPNKGSIYVSILCRLIKEYANKGQDLLSILTVVNQQVSDLNLKNDSGDPVPIKQVPHPCSTLTKRVVFRRVT</sequence>
<reference evidence="10" key="1">
    <citation type="submission" date="2019-08" db="EMBL/GenBank/DDBJ databases">
        <title>The improved chromosome-level genome for the pearl oyster Pinctada fucata martensii using PacBio sequencing and Hi-C.</title>
        <authorList>
            <person name="Zheng Z."/>
        </authorList>
    </citation>
    <scope>NUCLEOTIDE SEQUENCE</scope>
    <source>
        <strain evidence="10">ZZ-2019</strain>
        <tissue evidence="10">Adductor muscle</tissue>
    </source>
</reference>
<comment type="caution">
    <text evidence="10">The sequence shown here is derived from an EMBL/GenBank/DDBJ whole genome shotgun (WGS) entry which is preliminary data.</text>
</comment>
<dbReference type="InterPro" id="IPR029030">
    <property type="entry name" value="Caspase-like_dom_sf"/>
</dbReference>
<feature type="domain" description="Caspase family p10" evidence="8">
    <location>
        <begin position="124"/>
        <end position="214"/>
    </location>
</feature>
<evidence type="ECO:0000313" key="10">
    <source>
        <dbReference type="EMBL" id="KAK3092653.1"/>
    </source>
</evidence>
<feature type="non-terminal residue" evidence="10">
    <location>
        <position position="1"/>
    </location>
</feature>
<dbReference type="PROSITE" id="PS01122">
    <property type="entry name" value="CASPASE_CYS"/>
    <property type="match status" value="1"/>
</dbReference>
<evidence type="ECO:0000256" key="4">
    <source>
        <dbReference type="ARBA" id="ARBA00022801"/>
    </source>
</evidence>
<feature type="domain" description="Caspase family p20" evidence="9">
    <location>
        <begin position="1"/>
        <end position="95"/>
    </location>
</feature>
<dbReference type="PROSITE" id="PS50207">
    <property type="entry name" value="CASPASE_P10"/>
    <property type="match status" value="1"/>
</dbReference>
<dbReference type="InterPro" id="IPR015917">
    <property type="entry name" value="Pept_C14A"/>
</dbReference>
<dbReference type="PANTHER" id="PTHR48169:SF7">
    <property type="entry name" value="CASPASE 10"/>
    <property type="match status" value="1"/>
</dbReference>
<evidence type="ECO:0000256" key="1">
    <source>
        <dbReference type="ARBA" id="ARBA00010134"/>
    </source>
</evidence>
<evidence type="ECO:0000259" key="9">
    <source>
        <dbReference type="PROSITE" id="PS50208"/>
    </source>
</evidence>
<accession>A0AA88XVJ1</accession>
<evidence type="ECO:0000256" key="7">
    <source>
        <dbReference type="RuleBase" id="RU003971"/>
    </source>
</evidence>
<dbReference type="InterPro" id="IPR011600">
    <property type="entry name" value="Pept_C14_caspase"/>
</dbReference>
<dbReference type="PROSITE" id="PS01121">
    <property type="entry name" value="CASPASE_HIS"/>
    <property type="match status" value="1"/>
</dbReference>
<dbReference type="GO" id="GO:0005737">
    <property type="term" value="C:cytoplasm"/>
    <property type="evidence" value="ECO:0007669"/>
    <property type="project" value="UniProtKB-ARBA"/>
</dbReference>
<keyword evidence="11" id="KW-1185">Reference proteome</keyword>
<dbReference type="PRINTS" id="PR00376">
    <property type="entry name" value="IL1BCENZYME"/>
</dbReference>
<evidence type="ECO:0000259" key="8">
    <source>
        <dbReference type="PROSITE" id="PS50207"/>
    </source>
</evidence>
<evidence type="ECO:0000256" key="5">
    <source>
        <dbReference type="ARBA" id="ARBA00022807"/>
    </source>
</evidence>
<evidence type="ECO:0000256" key="6">
    <source>
        <dbReference type="ARBA" id="ARBA00023145"/>
    </source>
</evidence>
<dbReference type="PROSITE" id="PS50208">
    <property type="entry name" value="CASPASE_P20"/>
    <property type="match status" value="1"/>
</dbReference>
<dbReference type="Pfam" id="PF00656">
    <property type="entry name" value="Peptidase_C14"/>
    <property type="match status" value="1"/>
</dbReference>
<dbReference type="Gene3D" id="3.40.50.1460">
    <property type="match status" value="1"/>
</dbReference>
<organism evidence="10 11">
    <name type="scientific">Pinctada imbricata</name>
    <name type="common">Atlantic pearl-oyster</name>
    <name type="synonym">Pinctada martensii</name>
    <dbReference type="NCBI Taxonomy" id="66713"/>
    <lineage>
        <taxon>Eukaryota</taxon>
        <taxon>Metazoa</taxon>
        <taxon>Spiralia</taxon>
        <taxon>Lophotrochozoa</taxon>
        <taxon>Mollusca</taxon>
        <taxon>Bivalvia</taxon>
        <taxon>Autobranchia</taxon>
        <taxon>Pteriomorphia</taxon>
        <taxon>Pterioida</taxon>
        <taxon>Pterioidea</taxon>
        <taxon>Pteriidae</taxon>
        <taxon>Pinctada</taxon>
    </lineage>
</organism>
<keyword evidence="2" id="KW-0645">Protease</keyword>
<gene>
    <name evidence="10" type="ORF">FSP39_005414</name>
</gene>
<dbReference type="InterPro" id="IPR033139">
    <property type="entry name" value="Caspase_cys_AS"/>
</dbReference>
<keyword evidence="4" id="KW-0378">Hydrolase</keyword>